<name>A0A397TPY9_9GLOM</name>
<keyword evidence="2" id="KW-0472">Membrane</keyword>
<dbReference type="EMBL" id="QKYT01000013">
    <property type="protein sequence ID" value="RIA98605.1"/>
    <property type="molecule type" value="Genomic_DNA"/>
</dbReference>
<dbReference type="AlphaFoldDB" id="A0A397TPY9"/>
<accession>A0A397TPY9</accession>
<organism evidence="3 4">
    <name type="scientific">Glomus cerebriforme</name>
    <dbReference type="NCBI Taxonomy" id="658196"/>
    <lineage>
        <taxon>Eukaryota</taxon>
        <taxon>Fungi</taxon>
        <taxon>Fungi incertae sedis</taxon>
        <taxon>Mucoromycota</taxon>
        <taxon>Glomeromycotina</taxon>
        <taxon>Glomeromycetes</taxon>
        <taxon>Glomerales</taxon>
        <taxon>Glomeraceae</taxon>
        <taxon>Glomus</taxon>
    </lineage>
</organism>
<keyword evidence="4" id="KW-1185">Reference proteome</keyword>
<dbReference type="Proteomes" id="UP000265703">
    <property type="component" value="Unassembled WGS sequence"/>
</dbReference>
<feature type="transmembrane region" description="Helical" evidence="2">
    <location>
        <begin position="52"/>
        <end position="73"/>
    </location>
</feature>
<feature type="region of interest" description="Disordered" evidence="1">
    <location>
        <begin position="165"/>
        <end position="228"/>
    </location>
</feature>
<evidence type="ECO:0000313" key="3">
    <source>
        <dbReference type="EMBL" id="RIA98605.1"/>
    </source>
</evidence>
<proteinExistence type="predicted"/>
<keyword evidence="2" id="KW-1133">Transmembrane helix</keyword>
<evidence type="ECO:0000256" key="1">
    <source>
        <dbReference type="SAM" id="MobiDB-lite"/>
    </source>
</evidence>
<reference evidence="3 4" key="1">
    <citation type="submission" date="2018-06" db="EMBL/GenBank/DDBJ databases">
        <title>Comparative genomics reveals the genomic features of Rhizophagus irregularis, R. cerebriforme, R. diaphanum and Gigaspora rosea, and their symbiotic lifestyle signature.</title>
        <authorList>
            <person name="Morin E."/>
            <person name="San Clemente H."/>
            <person name="Chen E.C.H."/>
            <person name="De La Providencia I."/>
            <person name="Hainaut M."/>
            <person name="Kuo A."/>
            <person name="Kohler A."/>
            <person name="Murat C."/>
            <person name="Tang N."/>
            <person name="Roy S."/>
            <person name="Loubradou J."/>
            <person name="Henrissat B."/>
            <person name="Grigoriev I.V."/>
            <person name="Corradi N."/>
            <person name="Roux C."/>
            <person name="Martin F.M."/>
        </authorList>
    </citation>
    <scope>NUCLEOTIDE SEQUENCE [LARGE SCALE GENOMIC DNA]</scope>
    <source>
        <strain evidence="3 4">DAOM 227022</strain>
    </source>
</reference>
<gene>
    <name evidence="3" type="ORF">C1645_749309</name>
</gene>
<protein>
    <submittedName>
        <fullName evidence="3">Uncharacterized protein</fullName>
    </submittedName>
</protein>
<comment type="caution">
    <text evidence="3">The sequence shown here is derived from an EMBL/GenBank/DDBJ whole genome shotgun (WGS) entry which is preliminary data.</text>
</comment>
<keyword evidence="2" id="KW-0812">Transmembrane</keyword>
<feature type="compositionally biased region" description="Low complexity" evidence="1">
    <location>
        <begin position="165"/>
        <end position="221"/>
    </location>
</feature>
<evidence type="ECO:0000313" key="4">
    <source>
        <dbReference type="Proteomes" id="UP000265703"/>
    </source>
</evidence>
<sequence>MEREMVRIQTILILTIPNVISVPVPQNEQTGQTEAVSYGSINLNDSETKNRLLYWVFGIVGIVVFVEIIYWMLRCVNLLKKGRGKNNNNQNNNVGVNGVVRRRGLFDTPSYAGSVDEQLPPYEGFSLPKYNSIIIENNSDEGTITIHDNMEVNTTSISDDNTTNLNNLINSNNSNSTSDSNLQSTVELSSNPPSSPNSTRSSQSQPSQPSQSSQPERLSLSDLSSKLN</sequence>
<evidence type="ECO:0000256" key="2">
    <source>
        <dbReference type="SAM" id="Phobius"/>
    </source>
</evidence>
<dbReference type="OrthoDB" id="2417767at2759"/>